<protein>
    <submittedName>
        <fullName evidence="2">Uncharacterized protein</fullName>
    </submittedName>
</protein>
<proteinExistence type="predicted"/>
<keyword evidence="1" id="KW-0812">Transmembrane</keyword>
<organism evidence="2">
    <name type="scientific">marine metagenome</name>
    <dbReference type="NCBI Taxonomy" id="408172"/>
    <lineage>
        <taxon>unclassified sequences</taxon>
        <taxon>metagenomes</taxon>
        <taxon>ecological metagenomes</taxon>
    </lineage>
</organism>
<evidence type="ECO:0000256" key="1">
    <source>
        <dbReference type="SAM" id="Phobius"/>
    </source>
</evidence>
<dbReference type="AlphaFoldDB" id="A0A381YWS3"/>
<reference evidence="2" key="1">
    <citation type="submission" date="2018-05" db="EMBL/GenBank/DDBJ databases">
        <authorList>
            <person name="Lanie J.A."/>
            <person name="Ng W.-L."/>
            <person name="Kazmierczak K.M."/>
            <person name="Andrzejewski T.M."/>
            <person name="Davidsen T.M."/>
            <person name="Wayne K.J."/>
            <person name="Tettelin H."/>
            <person name="Glass J.I."/>
            <person name="Rusch D."/>
            <person name="Podicherti R."/>
            <person name="Tsui H.-C.T."/>
            <person name="Winkler M.E."/>
        </authorList>
    </citation>
    <scope>NUCLEOTIDE SEQUENCE</scope>
</reference>
<name>A0A381YWS3_9ZZZZ</name>
<sequence>MTTAELVESAKILVSNEVENIKGTVFWKKAFEVGEFVTLFVLPILTPLFLMCLSEVN</sequence>
<evidence type="ECO:0000313" key="2">
    <source>
        <dbReference type="EMBL" id="SVA81468.1"/>
    </source>
</evidence>
<keyword evidence="1" id="KW-0472">Membrane</keyword>
<gene>
    <name evidence="2" type="ORF">METZ01_LOCUS134322</name>
</gene>
<accession>A0A381YWS3</accession>
<dbReference type="EMBL" id="UINC01019260">
    <property type="protein sequence ID" value="SVA81468.1"/>
    <property type="molecule type" value="Genomic_DNA"/>
</dbReference>
<feature type="transmembrane region" description="Helical" evidence="1">
    <location>
        <begin position="36"/>
        <end position="53"/>
    </location>
</feature>
<keyword evidence="1" id="KW-1133">Transmembrane helix</keyword>